<name>A0A246BJ06_9DEIO</name>
<dbReference type="OrthoDB" id="67041at2"/>
<dbReference type="EMBL" id="NHMK01000018">
    <property type="protein sequence ID" value="OWL95293.1"/>
    <property type="molecule type" value="Genomic_DNA"/>
</dbReference>
<organism evidence="1 2">
    <name type="scientific">Deinococcus indicus</name>
    <dbReference type="NCBI Taxonomy" id="223556"/>
    <lineage>
        <taxon>Bacteria</taxon>
        <taxon>Thermotogati</taxon>
        <taxon>Deinococcota</taxon>
        <taxon>Deinococci</taxon>
        <taxon>Deinococcales</taxon>
        <taxon>Deinococcaceae</taxon>
        <taxon>Deinococcus</taxon>
    </lineage>
</organism>
<reference evidence="1 2" key="1">
    <citation type="submission" date="2017-05" db="EMBL/GenBank/DDBJ databases">
        <title>De novo genome assembly of Deniococcus indicus strain DR1.</title>
        <authorList>
            <person name="Chauhan D."/>
            <person name="Yennamalli R.M."/>
            <person name="Priyadarshini R."/>
        </authorList>
    </citation>
    <scope>NUCLEOTIDE SEQUENCE [LARGE SCALE GENOMIC DNA]</scope>
    <source>
        <strain evidence="1 2">DR1</strain>
    </source>
</reference>
<comment type="caution">
    <text evidence="1">The sequence shown here is derived from an EMBL/GenBank/DDBJ whole genome shotgun (WGS) entry which is preliminary data.</text>
</comment>
<dbReference type="AlphaFoldDB" id="A0A246BJ06"/>
<evidence type="ECO:0008006" key="3">
    <source>
        <dbReference type="Google" id="ProtNLM"/>
    </source>
</evidence>
<sequence length="163" mass="17189">MTDSPQHALDGILDILREAVEGGRPGQGTAFLDGTNADGTGNHGLLATLDVLSAEQASRDLHGATVAGQARHTAFHMEVVVRWQQGERGPFDWQGSFQPAQVTPAEWDALRARVRAAYAGLVAFVDTQRDQPVTGDATGGLSGAVSHVAYHLGAIRQLVKALA</sequence>
<evidence type="ECO:0000313" key="2">
    <source>
        <dbReference type="Proteomes" id="UP000197208"/>
    </source>
</evidence>
<accession>A0A246BJ06</accession>
<protein>
    <recommendedName>
        <fullName evidence="3">DinB-like domain-containing protein</fullName>
    </recommendedName>
</protein>
<dbReference type="RefSeq" id="WP_088248961.1">
    <property type="nucleotide sequence ID" value="NZ_BNAM01000022.1"/>
</dbReference>
<dbReference type="SUPFAM" id="SSF109854">
    <property type="entry name" value="DinB/YfiT-like putative metalloenzymes"/>
    <property type="match status" value="1"/>
</dbReference>
<evidence type="ECO:0000313" key="1">
    <source>
        <dbReference type="EMBL" id="OWL95293.1"/>
    </source>
</evidence>
<dbReference type="Proteomes" id="UP000197208">
    <property type="component" value="Unassembled WGS sequence"/>
</dbReference>
<gene>
    <name evidence="1" type="ORF">CBQ26_12440</name>
</gene>
<keyword evidence="2" id="KW-1185">Reference proteome</keyword>
<proteinExistence type="predicted"/>
<dbReference type="InterPro" id="IPR034660">
    <property type="entry name" value="DinB/YfiT-like"/>
</dbReference>